<evidence type="ECO:0000256" key="4">
    <source>
        <dbReference type="ARBA" id="ARBA00022741"/>
    </source>
</evidence>
<evidence type="ECO:0000256" key="6">
    <source>
        <dbReference type="ARBA" id="ARBA00022917"/>
    </source>
</evidence>
<evidence type="ECO:0000256" key="3">
    <source>
        <dbReference type="ARBA" id="ARBA00022598"/>
    </source>
</evidence>
<keyword evidence="6 9" id="KW-0648">Protein biosynthesis</keyword>
<evidence type="ECO:0000256" key="7">
    <source>
        <dbReference type="ARBA" id="ARBA00023146"/>
    </source>
</evidence>
<keyword evidence="7 9" id="KW-0030">Aminoacyl-tRNA synthetase</keyword>
<evidence type="ECO:0000256" key="5">
    <source>
        <dbReference type="ARBA" id="ARBA00022840"/>
    </source>
</evidence>
<evidence type="ECO:0000256" key="8">
    <source>
        <dbReference type="ARBA" id="ARBA00030520"/>
    </source>
</evidence>
<comment type="similarity">
    <text evidence="1 9">Belongs to the class-I aminoacyl-tRNA synthetase family.</text>
</comment>
<dbReference type="Proteomes" id="UP000308267">
    <property type="component" value="Unassembled WGS sequence"/>
</dbReference>
<dbReference type="AlphaFoldDB" id="A0A4S2M398"/>
<dbReference type="GO" id="GO:0006429">
    <property type="term" value="P:leucyl-tRNA aminoacylation"/>
    <property type="evidence" value="ECO:0007669"/>
    <property type="project" value="InterPro"/>
</dbReference>
<dbReference type="Gene3D" id="2.20.28.290">
    <property type="match status" value="1"/>
</dbReference>
<evidence type="ECO:0000256" key="2">
    <source>
        <dbReference type="ARBA" id="ARBA00013164"/>
    </source>
</evidence>
<proteinExistence type="inferred from homology"/>
<dbReference type="Gene3D" id="3.40.50.620">
    <property type="entry name" value="HUPs"/>
    <property type="match status" value="2"/>
</dbReference>
<dbReference type="InterPro" id="IPR002302">
    <property type="entry name" value="Leu-tRNA-ligase"/>
</dbReference>
<keyword evidence="5 9" id="KW-0067">ATP-binding</keyword>
<dbReference type="PANTHER" id="PTHR43740">
    <property type="entry name" value="LEUCYL-TRNA SYNTHETASE"/>
    <property type="match status" value="1"/>
</dbReference>
<dbReference type="InterPro" id="IPR014729">
    <property type="entry name" value="Rossmann-like_a/b/a_fold"/>
</dbReference>
<evidence type="ECO:0000259" key="10">
    <source>
        <dbReference type="Pfam" id="PF00133"/>
    </source>
</evidence>
<sequence>MVHYLNFGGPRLAALRYSETATRLKLSTHSNLHNSFKVFEEKWTPVIRDHDKKNAALWESSAVKKHRSYVLSMFPYPSGTLHLGHLRVYTVADALSRYRAMRGNIVLQPMGWDAFGLPAENAAIDKEVSPEVWTERNIAHMHEQMESTMLLGLDWSREINTSSSDYYRWTQWLFLKLYKAGLAYQRYAFVNWDPVDQTVLADELIDAEGRSWRSGAVVERRPLRQWYFRTTVYSKSLLDGLKEIEGNEWRDVVQMQRGWLGILDGTQIELDLDSVVSSEEQHIKEESRAFCVTGERVSVFTKYPGLAVADVISHIDVHPGSVYFEEQFRMPETQRGLNTSRKLILCSHHLTDNDGSFKLSLSSTTAASPWPERLAVSVRHPFTGRQIPMIRLPNSTQHETMAFPNQLSFNLKPHGTSLCLTDLLDLPSSDTKLILLNSEDTLQPVDPASVPLNEVDRYAFVTSVTELNGVAVSQSAQKAMDALRRSGRGGYWSSELRTDWLVSRQRYWGTPIPIVHCRKCGPVPVPEDELPVRLPPLRRPLKRGDAPLKDNMDWRNTVCPRCGGPGDRETDTLDTFVDSSWYYLRYLDPQNHEEVCERRKAHGGLPVDIYVGGIEHAIRHLYYARFMAHFLYDLGITPCREPFSRFLPIGLILGQTFVEPNTGRYVAPTEVQKCQDSAGRTVWSEKRTGSPLKLIWDKMSKSKLNGVDPAEVVERHGTELVRLTMLANVGPHRERKWQEDGVLRGIVNWQSKISRLLDSLVELSRTSSSWVIRFGLEDPLYSHPINFRSVHEHIVKQVNHCYNDTFVLSAVIARLQELTDLLRKTAQPSGGPGPTSFMYFRALADLVVMLAPIAPVFACEMWSRLQIACNENTSSNVLNLLRTVQSSDDNGFHSLGTWSYDLSKFALDQPFPVYSGCAELDISSRNSGKVDEFRSTFN</sequence>
<accession>A0A4S2M398</accession>
<dbReference type="Gene3D" id="1.10.730.10">
    <property type="entry name" value="Isoleucyl-tRNA Synthetase, Domain 1"/>
    <property type="match status" value="1"/>
</dbReference>
<evidence type="ECO:0000313" key="11">
    <source>
        <dbReference type="EMBL" id="TGZ70742.1"/>
    </source>
</evidence>
<dbReference type="GO" id="GO:0032543">
    <property type="term" value="P:mitochondrial translation"/>
    <property type="evidence" value="ECO:0007669"/>
    <property type="project" value="TreeGrafter"/>
</dbReference>
<dbReference type="SUPFAM" id="SSF52374">
    <property type="entry name" value="Nucleotidylyl transferase"/>
    <property type="match status" value="1"/>
</dbReference>
<dbReference type="InterPro" id="IPR001412">
    <property type="entry name" value="aa-tRNA-synth_I_CS"/>
</dbReference>
<keyword evidence="12" id="KW-1185">Reference proteome</keyword>
<dbReference type="PANTHER" id="PTHR43740:SF2">
    <property type="entry name" value="LEUCINE--TRNA LIGASE, MITOCHONDRIAL"/>
    <property type="match status" value="1"/>
</dbReference>
<evidence type="ECO:0000313" key="12">
    <source>
        <dbReference type="Proteomes" id="UP000308267"/>
    </source>
</evidence>
<dbReference type="OrthoDB" id="15954at2759"/>
<evidence type="ECO:0000256" key="9">
    <source>
        <dbReference type="RuleBase" id="RU363035"/>
    </source>
</evidence>
<reference evidence="11 12" key="1">
    <citation type="journal article" date="2019" name="BMC Genomics">
        <title>New insights from Opisthorchis felineus genome: update on genomics of the epidemiologically important liver flukes.</title>
        <authorList>
            <person name="Ershov N.I."/>
            <person name="Mordvinov V.A."/>
            <person name="Prokhortchouk E.B."/>
            <person name="Pakharukova M.Y."/>
            <person name="Gunbin K.V."/>
            <person name="Ustyantsev K."/>
            <person name="Genaev M.A."/>
            <person name="Blinov A.G."/>
            <person name="Mazur A."/>
            <person name="Boulygina E."/>
            <person name="Tsygankova S."/>
            <person name="Khrameeva E."/>
            <person name="Chekanov N."/>
            <person name="Fan G."/>
            <person name="Xiao A."/>
            <person name="Zhang H."/>
            <person name="Xu X."/>
            <person name="Yang H."/>
            <person name="Solovyev V."/>
            <person name="Lee S.M."/>
            <person name="Liu X."/>
            <person name="Afonnikov D.A."/>
            <person name="Skryabin K.G."/>
        </authorList>
    </citation>
    <scope>NUCLEOTIDE SEQUENCE [LARGE SCALE GENOMIC DNA]</scope>
    <source>
        <strain evidence="11">AK-0245</strain>
        <tissue evidence="11">Whole organism</tissue>
    </source>
</reference>
<keyword evidence="3 9" id="KW-0436">Ligase</keyword>
<dbReference type="GO" id="GO:0005739">
    <property type="term" value="C:mitochondrion"/>
    <property type="evidence" value="ECO:0007669"/>
    <property type="project" value="TreeGrafter"/>
</dbReference>
<dbReference type="PRINTS" id="PR00985">
    <property type="entry name" value="TRNASYNTHLEU"/>
</dbReference>
<keyword evidence="4 9" id="KW-0547">Nucleotide-binding</keyword>
<dbReference type="InterPro" id="IPR002300">
    <property type="entry name" value="aa-tRNA-synth_Ia"/>
</dbReference>
<dbReference type="Pfam" id="PF00133">
    <property type="entry name" value="tRNA-synt_1"/>
    <property type="match status" value="1"/>
</dbReference>
<dbReference type="PROSITE" id="PS00178">
    <property type="entry name" value="AA_TRNA_LIGASE_I"/>
    <property type="match status" value="1"/>
</dbReference>
<dbReference type="InterPro" id="IPR009080">
    <property type="entry name" value="tRNAsynth_Ia_anticodon-bd"/>
</dbReference>
<feature type="domain" description="Aminoacyl-tRNA synthetase class Ia" evidence="10">
    <location>
        <begin position="62"/>
        <end position="617"/>
    </location>
</feature>
<name>A0A4S2M398_OPIFE</name>
<organism evidence="11 12">
    <name type="scientific">Opisthorchis felineus</name>
    <dbReference type="NCBI Taxonomy" id="147828"/>
    <lineage>
        <taxon>Eukaryota</taxon>
        <taxon>Metazoa</taxon>
        <taxon>Spiralia</taxon>
        <taxon>Lophotrochozoa</taxon>
        <taxon>Platyhelminthes</taxon>
        <taxon>Trematoda</taxon>
        <taxon>Digenea</taxon>
        <taxon>Opisthorchiida</taxon>
        <taxon>Opisthorchiata</taxon>
        <taxon>Opisthorchiidae</taxon>
        <taxon>Opisthorchis</taxon>
    </lineage>
</organism>
<comment type="caution">
    <text evidence="11">The sequence shown here is derived from an EMBL/GenBank/DDBJ whole genome shotgun (WGS) entry which is preliminary data.</text>
</comment>
<gene>
    <name evidence="11" type="ORF">CRM22_003027</name>
</gene>
<dbReference type="EMBL" id="SJOL01005156">
    <property type="protein sequence ID" value="TGZ70742.1"/>
    <property type="molecule type" value="Genomic_DNA"/>
</dbReference>
<dbReference type="GO" id="GO:0004823">
    <property type="term" value="F:leucine-tRNA ligase activity"/>
    <property type="evidence" value="ECO:0007669"/>
    <property type="project" value="UniProtKB-EC"/>
</dbReference>
<dbReference type="FunFam" id="3.40.50.620:FF:000003">
    <property type="entry name" value="Leucine--tRNA ligase"/>
    <property type="match status" value="1"/>
</dbReference>
<dbReference type="EC" id="6.1.1.4" evidence="2"/>
<protein>
    <recommendedName>
        <fullName evidence="2">leucine--tRNA ligase</fullName>
        <ecNumber evidence="2">6.1.1.4</ecNumber>
    </recommendedName>
    <alternativeName>
        <fullName evidence="8">Leucyl-tRNA synthetase</fullName>
    </alternativeName>
</protein>
<dbReference type="GO" id="GO:0005524">
    <property type="term" value="F:ATP binding"/>
    <property type="evidence" value="ECO:0007669"/>
    <property type="project" value="UniProtKB-KW"/>
</dbReference>
<dbReference type="STRING" id="147828.A0A4S2M398"/>
<dbReference type="SUPFAM" id="SSF47323">
    <property type="entry name" value="Anticodon-binding domain of a subclass of class I aminoacyl-tRNA synthetases"/>
    <property type="match status" value="1"/>
</dbReference>
<evidence type="ECO:0000256" key="1">
    <source>
        <dbReference type="ARBA" id="ARBA00005594"/>
    </source>
</evidence>